<dbReference type="OMA" id="FADECCM"/>
<keyword evidence="4" id="KW-1185">Reference proteome</keyword>
<feature type="compositionally biased region" description="Basic and acidic residues" evidence="2">
    <location>
        <begin position="97"/>
        <end position="114"/>
    </location>
</feature>
<evidence type="ECO:0000256" key="2">
    <source>
        <dbReference type="SAM" id="MobiDB-lite"/>
    </source>
</evidence>
<evidence type="ECO:0000313" key="3">
    <source>
        <dbReference type="EnsemblPlants" id="ORUFI08G06760.1"/>
    </source>
</evidence>
<evidence type="ECO:0000256" key="1">
    <source>
        <dbReference type="ARBA" id="ARBA00022723"/>
    </source>
</evidence>
<dbReference type="AlphaFoldDB" id="A0A0E0QFL6"/>
<name>A0A0E0QFL6_ORYRU</name>
<feature type="region of interest" description="Disordered" evidence="2">
    <location>
        <begin position="96"/>
        <end position="154"/>
    </location>
</feature>
<reference evidence="4" key="1">
    <citation type="submission" date="2013-06" db="EMBL/GenBank/DDBJ databases">
        <authorList>
            <person name="Zhao Q."/>
        </authorList>
    </citation>
    <scope>NUCLEOTIDE SEQUENCE</scope>
    <source>
        <strain evidence="4">cv. W1943</strain>
    </source>
</reference>
<dbReference type="GO" id="GO:0046872">
    <property type="term" value="F:metal ion binding"/>
    <property type="evidence" value="ECO:0007669"/>
    <property type="project" value="UniProtKB-KW"/>
</dbReference>
<reference evidence="3" key="2">
    <citation type="submission" date="2015-06" db="UniProtKB">
        <authorList>
            <consortium name="EnsemblPlants"/>
        </authorList>
    </citation>
    <scope>IDENTIFICATION</scope>
</reference>
<dbReference type="eggNOG" id="ENOG502T09K">
    <property type="taxonomic scope" value="Eukaryota"/>
</dbReference>
<sequence length="235" mass="24565">MAKEQYQLIKRVELKVSVNCCDGTEARCSKPSTSKLCVFDALIVGDGMHAGVLRTEVHPTAGRVAVVGDVDAGRLVKRLAKVGKIAEVIVVAQPSPEVEKRRRHDGGGGKKEASPDNGKMGGGTAPKHGDGGADDKRGENGGGGSGASSARIHGGGDDDVKAAMCCYHRAEPPAMAVPVLQPPYYGFGGCYHGTPPPAMAPCRRGRIPVVRPQPTRFADECCMYGDDDTAGCHVM</sequence>
<dbReference type="Gramene" id="ORUFI08G06760.1">
    <property type="protein sequence ID" value="ORUFI08G06760.1"/>
    <property type="gene ID" value="ORUFI08G06760"/>
</dbReference>
<organism evidence="3 4">
    <name type="scientific">Oryza rufipogon</name>
    <name type="common">Brownbeard rice</name>
    <name type="synonym">Asian wild rice</name>
    <dbReference type="NCBI Taxonomy" id="4529"/>
    <lineage>
        <taxon>Eukaryota</taxon>
        <taxon>Viridiplantae</taxon>
        <taxon>Streptophyta</taxon>
        <taxon>Embryophyta</taxon>
        <taxon>Tracheophyta</taxon>
        <taxon>Spermatophyta</taxon>
        <taxon>Magnoliopsida</taxon>
        <taxon>Liliopsida</taxon>
        <taxon>Poales</taxon>
        <taxon>Poaceae</taxon>
        <taxon>BOP clade</taxon>
        <taxon>Oryzoideae</taxon>
        <taxon>Oryzeae</taxon>
        <taxon>Oryzinae</taxon>
        <taxon>Oryza</taxon>
    </lineage>
</organism>
<protein>
    <recommendedName>
        <fullName evidence="5">HMA domain-containing protein</fullName>
    </recommendedName>
</protein>
<dbReference type="PANTHER" id="PTHR45868">
    <property type="entry name" value="HEAVY METAL-ASSOCIATED ISOPRENYLATED PLANT PROTEIN 33-RELATED"/>
    <property type="match status" value="1"/>
</dbReference>
<keyword evidence="1" id="KW-0479">Metal-binding</keyword>
<accession>A0A0E0QFL6</accession>
<proteinExistence type="predicted"/>
<evidence type="ECO:0008006" key="5">
    <source>
        <dbReference type="Google" id="ProtNLM"/>
    </source>
</evidence>
<dbReference type="PANTHER" id="PTHR45868:SF14">
    <property type="entry name" value="OS08G0205500 PROTEIN"/>
    <property type="match status" value="1"/>
</dbReference>
<dbReference type="Proteomes" id="UP000008022">
    <property type="component" value="Unassembled WGS sequence"/>
</dbReference>
<feature type="compositionally biased region" description="Basic and acidic residues" evidence="2">
    <location>
        <begin position="127"/>
        <end position="139"/>
    </location>
</feature>
<dbReference type="HOGENOM" id="CLU_063559_1_0_1"/>
<dbReference type="STRING" id="4529.A0A0E0QFL6"/>
<dbReference type="EnsemblPlants" id="ORUFI08G06760.1">
    <property type="protein sequence ID" value="ORUFI08G06760.1"/>
    <property type="gene ID" value="ORUFI08G06760"/>
</dbReference>
<evidence type="ECO:0000313" key="4">
    <source>
        <dbReference type="Proteomes" id="UP000008022"/>
    </source>
</evidence>